<dbReference type="InterPro" id="IPR003441">
    <property type="entry name" value="NAC-dom"/>
</dbReference>
<sequence length="606" mass="67830">MVSHECFRFQPTDEELVSLLEKKRLDPAFDHPIIKELNIYKCHPRELIGLSSMSDEQVSYVFCTLDPKSDKGKLKNRKAMGGSWKITCRGKKIMAKNSNKQIGVRRTLSFYEGSATKKENWTDYKMYEYHEYPRKDNSSLQGEVVVCRVEKKPNKKHKSSSALDEGQTSNSFAYDSGNNVSEDTLQVEPQLPQNLHLPSSYNNDVANSNLMEVETHPPPNHHLFHVTKDIIQELEAQLPSNQYISSSGEDDTAKCVVPEMESQLLPNQYMYLLIGDYVAKYSFPVMETQLLPNQHMSSNFEDYVAKSASSEIESQLLANHPLSSNIENNAAKSLLSEVRSLDPTQQDELVVCNGLDHNSFATLQSPLYITLGSSYSSTFTLVITRPMGCMFSTLQPDLSDLSGFSNYSTNGLDHNSFSALQFPIRPLQEFSYSVNGLNHISTGQSRVYTPPGSSYSSTFSNDLDPLLNQNSLSALQSPFHQPPGCLYYGSSSNNSTNGLHPNFFSTLQPELSDLSGCSNCSTNGLDHNSFSARQFPIRPLPEFSYSVNGLNHISTGQSPVYTPPGSSYSSWFSNDSNVWTPQFAAEQEDDLANSHRPVQEDFHKLY</sequence>
<dbReference type="SUPFAM" id="SSF101941">
    <property type="entry name" value="NAC domain"/>
    <property type="match status" value="1"/>
</dbReference>
<dbReference type="InterPro" id="IPR036093">
    <property type="entry name" value="NAC_dom_sf"/>
</dbReference>
<evidence type="ECO:0000256" key="2">
    <source>
        <dbReference type="ARBA" id="ARBA00023125"/>
    </source>
</evidence>
<name>A0A8K1HZZ5_LITCN</name>
<evidence type="ECO:0000256" key="5">
    <source>
        <dbReference type="SAM" id="MobiDB-lite"/>
    </source>
</evidence>
<evidence type="ECO:0000256" key="1">
    <source>
        <dbReference type="ARBA" id="ARBA00023015"/>
    </source>
</evidence>
<dbReference type="GO" id="GO:0003677">
    <property type="term" value="F:DNA binding"/>
    <property type="evidence" value="ECO:0007669"/>
    <property type="project" value="UniProtKB-KW"/>
</dbReference>
<keyword evidence="4" id="KW-0539">Nucleus</keyword>
<dbReference type="GO" id="GO:0006355">
    <property type="term" value="P:regulation of DNA-templated transcription"/>
    <property type="evidence" value="ECO:0007669"/>
    <property type="project" value="InterPro"/>
</dbReference>
<dbReference type="PROSITE" id="PS51005">
    <property type="entry name" value="NAC"/>
    <property type="match status" value="1"/>
</dbReference>
<feature type="region of interest" description="Disordered" evidence="5">
    <location>
        <begin position="151"/>
        <end position="179"/>
    </location>
</feature>
<reference evidence="7" key="1">
    <citation type="submission" date="2020-03" db="EMBL/GenBank/DDBJ databases">
        <title>LcNAC40-LcVPE regulatory module contributes to fruit abscission by promoting autolytic programmed cell death in litchi.</title>
        <authorList>
            <person name="Li C."/>
            <person name="Ning X."/>
            <person name="Zhao M."/>
            <person name="Wen Z."/>
            <person name="Kou L."/>
            <person name="Ma X."/>
            <person name="Peng M."/>
            <person name="Yang Y."/>
            <person name="Wu H."/>
            <person name="Li J."/>
        </authorList>
    </citation>
    <scope>NUCLEOTIDE SEQUENCE</scope>
</reference>
<dbReference type="EMBL" id="MT275514">
    <property type="protein sequence ID" value="UBT01630.1"/>
    <property type="molecule type" value="mRNA"/>
</dbReference>
<accession>A0A8K1HZZ5</accession>
<feature type="domain" description="NAC" evidence="6">
    <location>
        <begin position="3"/>
        <end position="152"/>
    </location>
</feature>
<dbReference type="Gene3D" id="2.170.150.80">
    <property type="entry name" value="NAC domain"/>
    <property type="match status" value="1"/>
</dbReference>
<evidence type="ECO:0000256" key="4">
    <source>
        <dbReference type="ARBA" id="ARBA00023242"/>
    </source>
</evidence>
<organism evidence="7">
    <name type="scientific">Litchi chinensis</name>
    <name type="common">Lychee</name>
    <dbReference type="NCBI Taxonomy" id="151069"/>
    <lineage>
        <taxon>Eukaryota</taxon>
        <taxon>Viridiplantae</taxon>
        <taxon>Streptophyta</taxon>
        <taxon>Embryophyta</taxon>
        <taxon>Tracheophyta</taxon>
        <taxon>Spermatophyta</taxon>
        <taxon>Magnoliopsida</taxon>
        <taxon>eudicotyledons</taxon>
        <taxon>Gunneridae</taxon>
        <taxon>Pentapetalae</taxon>
        <taxon>rosids</taxon>
        <taxon>malvids</taxon>
        <taxon>Sapindales</taxon>
        <taxon>Sapindaceae</taxon>
        <taxon>Litchi</taxon>
    </lineage>
</organism>
<keyword evidence="1" id="KW-0805">Transcription regulation</keyword>
<keyword evidence="3" id="KW-0804">Transcription</keyword>
<evidence type="ECO:0000259" key="6">
    <source>
        <dbReference type="PROSITE" id="PS51005"/>
    </source>
</evidence>
<proteinExistence type="evidence at transcript level"/>
<dbReference type="PANTHER" id="PTHR31719:SF193">
    <property type="entry name" value="NAC DOMAIN-CONTAINING PROTEIN"/>
    <property type="match status" value="1"/>
</dbReference>
<keyword evidence="2" id="KW-0238">DNA-binding</keyword>
<dbReference type="PANTHER" id="PTHR31719">
    <property type="entry name" value="NAC TRANSCRIPTION FACTOR 56"/>
    <property type="match status" value="1"/>
</dbReference>
<dbReference type="Pfam" id="PF02365">
    <property type="entry name" value="NAM"/>
    <property type="match status" value="1"/>
</dbReference>
<protein>
    <submittedName>
        <fullName evidence="7">NAC transcription factor 26</fullName>
    </submittedName>
</protein>
<evidence type="ECO:0000313" key="7">
    <source>
        <dbReference type="EMBL" id="UBT01630.1"/>
    </source>
</evidence>
<feature type="compositionally biased region" description="Polar residues" evidence="5">
    <location>
        <begin position="160"/>
        <end position="179"/>
    </location>
</feature>
<evidence type="ECO:0000256" key="3">
    <source>
        <dbReference type="ARBA" id="ARBA00023163"/>
    </source>
</evidence>
<dbReference type="AlphaFoldDB" id="A0A8K1HZZ5"/>